<protein>
    <submittedName>
        <fullName evidence="2">Uncharacterized protein</fullName>
    </submittedName>
</protein>
<name>A0AAN9J1R5_CROPI</name>
<comment type="caution">
    <text evidence="2">The sequence shown here is derived from an EMBL/GenBank/DDBJ whole genome shotgun (WGS) entry which is preliminary data.</text>
</comment>
<keyword evidence="1" id="KW-1133">Transmembrane helix</keyword>
<evidence type="ECO:0000256" key="1">
    <source>
        <dbReference type="SAM" id="Phobius"/>
    </source>
</evidence>
<reference evidence="2 3" key="1">
    <citation type="submission" date="2024-01" db="EMBL/GenBank/DDBJ databases">
        <title>The genomes of 5 underutilized Papilionoideae crops provide insights into root nodulation and disease resistanc.</title>
        <authorList>
            <person name="Yuan L."/>
        </authorList>
    </citation>
    <scope>NUCLEOTIDE SEQUENCE [LARGE SCALE GENOMIC DNA]</scope>
    <source>
        <strain evidence="2">ZHUSHIDOU_FW_LH</strain>
        <tissue evidence="2">Leaf</tissue>
    </source>
</reference>
<feature type="transmembrane region" description="Helical" evidence="1">
    <location>
        <begin position="34"/>
        <end position="51"/>
    </location>
</feature>
<dbReference type="AlphaFoldDB" id="A0AAN9J1R5"/>
<gene>
    <name evidence="2" type="ORF">RIF29_05148</name>
</gene>
<evidence type="ECO:0000313" key="3">
    <source>
        <dbReference type="Proteomes" id="UP001372338"/>
    </source>
</evidence>
<proteinExistence type="predicted"/>
<accession>A0AAN9J1R5</accession>
<organism evidence="2 3">
    <name type="scientific">Crotalaria pallida</name>
    <name type="common">Smooth rattlebox</name>
    <name type="synonym">Crotalaria striata</name>
    <dbReference type="NCBI Taxonomy" id="3830"/>
    <lineage>
        <taxon>Eukaryota</taxon>
        <taxon>Viridiplantae</taxon>
        <taxon>Streptophyta</taxon>
        <taxon>Embryophyta</taxon>
        <taxon>Tracheophyta</taxon>
        <taxon>Spermatophyta</taxon>
        <taxon>Magnoliopsida</taxon>
        <taxon>eudicotyledons</taxon>
        <taxon>Gunneridae</taxon>
        <taxon>Pentapetalae</taxon>
        <taxon>rosids</taxon>
        <taxon>fabids</taxon>
        <taxon>Fabales</taxon>
        <taxon>Fabaceae</taxon>
        <taxon>Papilionoideae</taxon>
        <taxon>50 kb inversion clade</taxon>
        <taxon>genistoids sensu lato</taxon>
        <taxon>core genistoids</taxon>
        <taxon>Crotalarieae</taxon>
        <taxon>Crotalaria</taxon>
    </lineage>
</organism>
<sequence length="143" mass="17024">MIRNFYHVTQTLKTHYTAKYAERFRFHFRYRTKFFFYFLIFLFSSSSPIPSPGPTRWGCEEGQLSNQSIYQSTYLPSFSFTSQLHHLTTFPALSHTLIHTHTHTHVSLAKHGDIERERNQTNVHQQFFHRQKTTERNSVVSPI</sequence>
<dbReference type="Proteomes" id="UP001372338">
    <property type="component" value="Unassembled WGS sequence"/>
</dbReference>
<keyword evidence="1" id="KW-0812">Transmembrane</keyword>
<dbReference type="EMBL" id="JAYWIO010000001">
    <property type="protein sequence ID" value="KAK7290605.1"/>
    <property type="molecule type" value="Genomic_DNA"/>
</dbReference>
<keyword evidence="3" id="KW-1185">Reference proteome</keyword>
<evidence type="ECO:0000313" key="2">
    <source>
        <dbReference type="EMBL" id="KAK7290605.1"/>
    </source>
</evidence>
<keyword evidence="1" id="KW-0472">Membrane</keyword>